<dbReference type="InterPro" id="IPR000551">
    <property type="entry name" value="MerR-type_HTH_dom"/>
</dbReference>
<dbReference type="GO" id="GO:0003700">
    <property type="term" value="F:DNA-binding transcription factor activity"/>
    <property type="evidence" value="ECO:0007669"/>
    <property type="project" value="InterPro"/>
</dbReference>
<dbReference type="AlphaFoldDB" id="A0A4V3C8L5"/>
<feature type="compositionally biased region" description="Low complexity" evidence="2">
    <location>
        <begin position="204"/>
        <end position="224"/>
    </location>
</feature>
<sequence>MRISDLSRRGDVAIPTIKFYLREGLLPPGQSTARNQAVYTEEHLARLRFVRTLITVGRLPVATVREVLAAVDASDLSVEDHCRLIQHALRVDRIDSAAEASPSTVAQAGELIRRLGWRVDESAPGIAALAQISDALRQLGWQGEVEAFSVHAELARMAVRRERELAMGLPVATAAACYVLFEMALTTLRGLAHEDLLATAGALPDPSSPGASPKPAASGRGSPPEGQPPTDENCPDCRPGPAGPR</sequence>
<dbReference type="PANTHER" id="PTHR30204:SF98">
    <property type="entry name" value="HTH-TYPE TRANSCRIPTIONAL REGULATOR ADHR"/>
    <property type="match status" value="1"/>
</dbReference>
<dbReference type="EMBL" id="SNWR01000001">
    <property type="protein sequence ID" value="TDO42058.1"/>
    <property type="molecule type" value="Genomic_DNA"/>
</dbReference>
<feature type="domain" description="HTH merR-type" evidence="4">
    <location>
        <begin position="1"/>
        <end position="70"/>
    </location>
</feature>
<dbReference type="InterPro" id="IPR047057">
    <property type="entry name" value="MerR_fam"/>
</dbReference>
<feature type="region of interest" description="Disordered" evidence="2">
    <location>
        <begin position="200"/>
        <end position="245"/>
    </location>
</feature>
<dbReference type="Pfam" id="PF13411">
    <property type="entry name" value="MerR_1"/>
    <property type="match status" value="1"/>
</dbReference>
<protein>
    <submittedName>
        <fullName evidence="5">DNA-binding transcriptional MerR regulator</fullName>
    </submittedName>
</protein>
<accession>A0A4V3C8L5</accession>
<feature type="transmembrane region" description="Helical" evidence="3">
    <location>
        <begin position="165"/>
        <end position="181"/>
    </location>
</feature>
<keyword evidence="3" id="KW-0472">Membrane</keyword>
<keyword evidence="3" id="KW-1133">Transmembrane helix</keyword>
<evidence type="ECO:0000256" key="3">
    <source>
        <dbReference type="SAM" id="Phobius"/>
    </source>
</evidence>
<dbReference type="PRINTS" id="PR00040">
    <property type="entry name" value="HTHMERR"/>
</dbReference>
<dbReference type="SMART" id="SM00422">
    <property type="entry name" value="HTH_MERR"/>
    <property type="match status" value="1"/>
</dbReference>
<evidence type="ECO:0000313" key="6">
    <source>
        <dbReference type="Proteomes" id="UP000294901"/>
    </source>
</evidence>
<reference evidence="5 6" key="1">
    <citation type="submission" date="2019-03" db="EMBL/GenBank/DDBJ databases">
        <title>Sequencing the genomes of 1000 actinobacteria strains.</title>
        <authorList>
            <person name="Klenk H.-P."/>
        </authorList>
    </citation>
    <scope>NUCLEOTIDE SEQUENCE [LARGE SCALE GENOMIC DNA]</scope>
    <source>
        <strain evidence="5 6">DSM 43805</strain>
    </source>
</reference>
<keyword evidence="1 5" id="KW-0238">DNA-binding</keyword>
<dbReference type="InterPro" id="IPR009061">
    <property type="entry name" value="DNA-bd_dom_put_sf"/>
</dbReference>
<comment type="caution">
    <text evidence="5">The sequence shown here is derived from an EMBL/GenBank/DDBJ whole genome shotgun (WGS) entry which is preliminary data.</text>
</comment>
<keyword evidence="6" id="KW-1185">Reference proteome</keyword>
<dbReference type="Proteomes" id="UP000294901">
    <property type="component" value="Unassembled WGS sequence"/>
</dbReference>
<dbReference type="PANTHER" id="PTHR30204">
    <property type="entry name" value="REDOX-CYCLING DRUG-SENSING TRANSCRIPTIONAL ACTIVATOR SOXR"/>
    <property type="match status" value="1"/>
</dbReference>
<evidence type="ECO:0000313" key="5">
    <source>
        <dbReference type="EMBL" id="TDO42058.1"/>
    </source>
</evidence>
<evidence type="ECO:0000256" key="1">
    <source>
        <dbReference type="ARBA" id="ARBA00023125"/>
    </source>
</evidence>
<dbReference type="PROSITE" id="PS50937">
    <property type="entry name" value="HTH_MERR_2"/>
    <property type="match status" value="1"/>
</dbReference>
<keyword evidence="3" id="KW-0812">Transmembrane</keyword>
<evidence type="ECO:0000256" key="2">
    <source>
        <dbReference type="SAM" id="MobiDB-lite"/>
    </source>
</evidence>
<dbReference type="Gene3D" id="1.10.1660.10">
    <property type="match status" value="1"/>
</dbReference>
<dbReference type="SUPFAM" id="SSF46955">
    <property type="entry name" value="Putative DNA-binding domain"/>
    <property type="match status" value="1"/>
</dbReference>
<dbReference type="CDD" id="cd04780">
    <property type="entry name" value="HTH_MerR-like_sg5"/>
    <property type="match status" value="1"/>
</dbReference>
<evidence type="ECO:0000259" key="4">
    <source>
        <dbReference type="PROSITE" id="PS50937"/>
    </source>
</evidence>
<name>A0A4V3C8L5_9ACTN</name>
<proteinExistence type="predicted"/>
<gene>
    <name evidence="5" type="ORF">C8E87_5821</name>
</gene>
<organism evidence="5 6">
    <name type="scientific">Paractinoplanes brasiliensis</name>
    <dbReference type="NCBI Taxonomy" id="52695"/>
    <lineage>
        <taxon>Bacteria</taxon>
        <taxon>Bacillati</taxon>
        <taxon>Actinomycetota</taxon>
        <taxon>Actinomycetes</taxon>
        <taxon>Micromonosporales</taxon>
        <taxon>Micromonosporaceae</taxon>
        <taxon>Paractinoplanes</taxon>
    </lineage>
</organism>
<dbReference type="RefSeq" id="WP_203721000.1">
    <property type="nucleotide sequence ID" value="NZ_BOMD01000112.1"/>
</dbReference>
<dbReference type="GO" id="GO:0003677">
    <property type="term" value="F:DNA binding"/>
    <property type="evidence" value="ECO:0007669"/>
    <property type="project" value="UniProtKB-KW"/>
</dbReference>